<dbReference type="Gene3D" id="1.25.40.420">
    <property type="match status" value="1"/>
</dbReference>
<evidence type="ECO:0000313" key="3">
    <source>
        <dbReference type="EMBL" id="CDF38723.1"/>
    </source>
</evidence>
<evidence type="ECO:0000256" key="1">
    <source>
        <dbReference type="SAM" id="MobiDB-lite"/>
    </source>
</evidence>
<gene>
    <name evidence="3" type="ORF">CHC_T00006510001</name>
</gene>
<accession>R7QLR3</accession>
<dbReference type="GeneID" id="17326347"/>
<dbReference type="Pfam" id="PF00651">
    <property type="entry name" value="BTB"/>
    <property type="match status" value="1"/>
</dbReference>
<name>R7QLR3_CHOCR</name>
<dbReference type="STRING" id="2769.R7QLR3"/>
<dbReference type="InterPro" id="IPR000210">
    <property type="entry name" value="BTB/POZ_dom"/>
</dbReference>
<dbReference type="InterPro" id="IPR011333">
    <property type="entry name" value="SKP1/BTB/POZ_sf"/>
</dbReference>
<keyword evidence="4" id="KW-1185">Reference proteome</keyword>
<dbReference type="Gramene" id="CDF38723">
    <property type="protein sequence ID" value="CDF38723"/>
    <property type="gene ID" value="CHC_T00006510001"/>
</dbReference>
<dbReference type="PROSITE" id="PS50097">
    <property type="entry name" value="BTB"/>
    <property type="match status" value="1"/>
</dbReference>
<dbReference type="EMBL" id="HG001959">
    <property type="protein sequence ID" value="CDF38723.1"/>
    <property type="molecule type" value="Genomic_DNA"/>
</dbReference>
<feature type="domain" description="BTB" evidence="2">
    <location>
        <begin position="57"/>
        <end position="134"/>
    </location>
</feature>
<sequence>MRQLQPQFPFRVFHLLATLSLPSPPPPRHPAPQYETMAFAQTLLKKMLSDSLTEKHYDVYFHVQQTLHDGTLSETRLGAHRVVLSAVSDMFEQQLTKSDPSRGVANEIIIRNCSAAAVRESLEIMYGGELRDAKTSVLLALEIWHFGVLFHVDHLIQLARASCLENLSTDNCLRILDFAVHVEDVEIVDKLQNYASENANFSHVITSPDFERLDFKVVSSLVRPGKGECAWPEILTFEKVWFDALVKWLTSRISYQPYKDPPAKEQPLNGAQPQTPSIVRYPTQESIVLVQKILALIDFTRMKTHELRDVSKNEIAVMSPAFAGDLVTVLLTRAEQLEGTILERNIDLDVLGQKYQQALCEHDEAERKARAAIEKTDKLQAAKQLIEKRYEELRRRRPPTSSNGPSMNSARRKSREFAFFGSHHGGSRTGPHQLSRSRSLIGMCCAK</sequence>
<dbReference type="KEGG" id="ccp:CHC_T00006510001"/>
<reference evidence="4" key="1">
    <citation type="journal article" date="2013" name="Proc. Natl. Acad. Sci. U.S.A.">
        <title>Genome structure and metabolic features in the red seaweed Chondrus crispus shed light on evolution of the Archaeplastida.</title>
        <authorList>
            <person name="Collen J."/>
            <person name="Porcel B."/>
            <person name="Carre W."/>
            <person name="Ball S.G."/>
            <person name="Chaparro C."/>
            <person name="Tonon T."/>
            <person name="Barbeyron T."/>
            <person name="Michel G."/>
            <person name="Noel B."/>
            <person name="Valentin K."/>
            <person name="Elias M."/>
            <person name="Artiguenave F."/>
            <person name="Arun A."/>
            <person name="Aury J.M."/>
            <person name="Barbosa-Neto J.F."/>
            <person name="Bothwell J.H."/>
            <person name="Bouget F.Y."/>
            <person name="Brillet L."/>
            <person name="Cabello-Hurtado F."/>
            <person name="Capella-Gutierrez S."/>
            <person name="Charrier B."/>
            <person name="Cladiere L."/>
            <person name="Cock J.M."/>
            <person name="Coelho S.M."/>
            <person name="Colleoni C."/>
            <person name="Czjzek M."/>
            <person name="Da Silva C."/>
            <person name="Delage L."/>
            <person name="Denoeud F."/>
            <person name="Deschamps P."/>
            <person name="Dittami S.M."/>
            <person name="Gabaldon T."/>
            <person name="Gachon C.M."/>
            <person name="Groisillier A."/>
            <person name="Herve C."/>
            <person name="Jabbari K."/>
            <person name="Katinka M."/>
            <person name="Kloareg B."/>
            <person name="Kowalczyk N."/>
            <person name="Labadie K."/>
            <person name="Leblanc C."/>
            <person name="Lopez P.J."/>
            <person name="McLachlan D.H."/>
            <person name="Meslet-Cladiere L."/>
            <person name="Moustafa A."/>
            <person name="Nehr Z."/>
            <person name="Nyvall Collen P."/>
            <person name="Panaud O."/>
            <person name="Partensky F."/>
            <person name="Poulain J."/>
            <person name="Rensing S.A."/>
            <person name="Rousvoal S."/>
            <person name="Samson G."/>
            <person name="Symeonidi A."/>
            <person name="Weissenbach J."/>
            <person name="Zambounis A."/>
            <person name="Wincker P."/>
            <person name="Boyen C."/>
        </authorList>
    </citation>
    <scope>NUCLEOTIDE SEQUENCE [LARGE SCALE GENOMIC DNA]</scope>
    <source>
        <strain evidence="4">cv. Stackhouse</strain>
    </source>
</reference>
<feature type="compositionally biased region" description="Polar residues" evidence="1">
    <location>
        <begin position="399"/>
        <end position="409"/>
    </location>
</feature>
<proteinExistence type="predicted"/>
<dbReference type="SUPFAM" id="SSF54695">
    <property type="entry name" value="POZ domain"/>
    <property type="match status" value="1"/>
</dbReference>
<protein>
    <recommendedName>
        <fullName evidence="2">BTB domain-containing protein</fullName>
    </recommendedName>
</protein>
<dbReference type="OrthoDB" id="6418787at2759"/>
<dbReference type="CDD" id="cd14733">
    <property type="entry name" value="BACK"/>
    <property type="match status" value="1"/>
</dbReference>
<dbReference type="AlphaFoldDB" id="R7QLR3"/>
<evidence type="ECO:0000259" key="2">
    <source>
        <dbReference type="PROSITE" id="PS50097"/>
    </source>
</evidence>
<dbReference type="PANTHER" id="PTHR45632">
    <property type="entry name" value="LD33804P"/>
    <property type="match status" value="1"/>
</dbReference>
<feature type="region of interest" description="Disordered" evidence="1">
    <location>
        <begin position="390"/>
        <end position="411"/>
    </location>
</feature>
<dbReference type="RefSeq" id="XP_005718628.1">
    <property type="nucleotide sequence ID" value="XM_005718571.1"/>
</dbReference>
<dbReference type="Gene3D" id="3.30.710.10">
    <property type="entry name" value="Potassium Channel Kv1.1, Chain A"/>
    <property type="match status" value="1"/>
</dbReference>
<evidence type="ECO:0000313" key="4">
    <source>
        <dbReference type="Proteomes" id="UP000012073"/>
    </source>
</evidence>
<dbReference type="CDD" id="cd18186">
    <property type="entry name" value="BTB_POZ_ZBTB_KLHL-like"/>
    <property type="match status" value="1"/>
</dbReference>
<dbReference type="Proteomes" id="UP000012073">
    <property type="component" value="Unassembled WGS sequence"/>
</dbReference>
<organism evidence="3 4">
    <name type="scientific">Chondrus crispus</name>
    <name type="common">Carrageen Irish moss</name>
    <name type="synonym">Polymorpha crispa</name>
    <dbReference type="NCBI Taxonomy" id="2769"/>
    <lineage>
        <taxon>Eukaryota</taxon>
        <taxon>Rhodophyta</taxon>
        <taxon>Florideophyceae</taxon>
        <taxon>Rhodymeniophycidae</taxon>
        <taxon>Gigartinales</taxon>
        <taxon>Gigartinaceae</taxon>
        <taxon>Chondrus</taxon>
    </lineage>
</organism>